<evidence type="ECO:0000259" key="4">
    <source>
        <dbReference type="SMART" id="SM00922"/>
    </source>
</evidence>
<gene>
    <name evidence="5" type="ORF">UFOPK2652_00707</name>
</gene>
<evidence type="ECO:0000256" key="2">
    <source>
        <dbReference type="ARBA" id="ARBA00022723"/>
    </source>
</evidence>
<dbReference type="SUPFAM" id="SSF51604">
    <property type="entry name" value="Enolase C-terminal domain-like"/>
    <property type="match status" value="1"/>
</dbReference>
<sequence length="362" mass="39962">MSIITEAETFLIDIPVETVRTDSVQSFLKQETIFVRIKTADGNNGVGYSYTIGTGGTAVLALIRDYLLPKLIGMDSRYVEKVWNDIYYSTRATATGAITSLAVAAIDTAIWDLKCKREKEPLAIAAGGFCDLVPVYDTEGGWLHISTEELVRGALDSKKRGFTSVKIKVGKPDLDEDLERLKEVRAAVGPRMRIMVDANQSMTSTEAIRRAKAFEPVDLYWFEEPLPADDISGHAALARSTSIPIAVGETMYSLMQFNQYLHSRAAGIIQVDVARVGGITPWMKVAHLAESFNVKVSPHFLMEIHVSLVAAIPNGLYVEYIPQLRAITKSAMTIKDGFAVVPKSKDIGIDWDFDKIDNLRVN</sequence>
<accession>A0A6J6QCJ1</accession>
<name>A0A6J6QCJ1_9ZZZZ</name>
<comment type="cofactor">
    <cofactor evidence="1">
        <name>Mg(2+)</name>
        <dbReference type="ChEBI" id="CHEBI:18420"/>
    </cofactor>
</comment>
<protein>
    <submittedName>
        <fullName evidence="5">Unannotated protein</fullName>
    </submittedName>
</protein>
<dbReference type="Pfam" id="PF02746">
    <property type="entry name" value="MR_MLE_N"/>
    <property type="match status" value="1"/>
</dbReference>
<dbReference type="SUPFAM" id="SSF54826">
    <property type="entry name" value="Enolase N-terminal domain-like"/>
    <property type="match status" value="1"/>
</dbReference>
<dbReference type="GO" id="GO:0016836">
    <property type="term" value="F:hydro-lyase activity"/>
    <property type="evidence" value="ECO:0007669"/>
    <property type="project" value="TreeGrafter"/>
</dbReference>
<dbReference type="GO" id="GO:0000287">
    <property type="term" value="F:magnesium ion binding"/>
    <property type="evidence" value="ECO:0007669"/>
    <property type="project" value="TreeGrafter"/>
</dbReference>
<dbReference type="Pfam" id="PF13378">
    <property type="entry name" value="MR_MLE_C"/>
    <property type="match status" value="1"/>
</dbReference>
<dbReference type="Gene3D" id="3.20.20.120">
    <property type="entry name" value="Enolase-like C-terminal domain"/>
    <property type="match status" value="1"/>
</dbReference>
<evidence type="ECO:0000313" key="5">
    <source>
        <dbReference type="EMBL" id="CAB4709561.1"/>
    </source>
</evidence>
<dbReference type="InterPro" id="IPR013342">
    <property type="entry name" value="Mandelate_racemase_C"/>
</dbReference>
<keyword evidence="2" id="KW-0479">Metal-binding</keyword>
<dbReference type="SMART" id="SM00922">
    <property type="entry name" value="MR_MLE"/>
    <property type="match status" value="1"/>
</dbReference>
<dbReference type="SFLD" id="SFLDS00001">
    <property type="entry name" value="Enolase"/>
    <property type="match status" value="1"/>
</dbReference>
<keyword evidence="3" id="KW-0460">Magnesium</keyword>
<dbReference type="AlphaFoldDB" id="A0A6J6QCJ1"/>
<dbReference type="PANTHER" id="PTHR13794:SF58">
    <property type="entry name" value="MITOCHONDRIAL ENOLASE SUPERFAMILY MEMBER 1"/>
    <property type="match status" value="1"/>
</dbReference>
<dbReference type="CDD" id="cd03316">
    <property type="entry name" value="MR_like"/>
    <property type="match status" value="1"/>
</dbReference>
<reference evidence="5" key="1">
    <citation type="submission" date="2020-05" db="EMBL/GenBank/DDBJ databases">
        <authorList>
            <person name="Chiriac C."/>
            <person name="Salcher M."/>
            <person name="Ghai R."/>
            <person name="Kavagutti S V."/>
        </authorList>
    </citation>
    <scope>NUCLEOTIDE SEQUENCE</scope>
</reference>
<proteinExistence type="predicted"/>
<dbReference type="SFLD" id="SFLDG00179">
    <property type="entry name" value="mandelate_racemase"/>
    <property type="match status" value="1"/>
</dbReference>
<dbReference type="GO" id="GO:0016052">
    <property type="term" value="P:carbohydrate catabolic process"/>
    <property type="evidence" value="ECO:0007669"/>
    <property type="project" value="TreeGrafter"/>
</dbReference>
<dbReference type="InterPro" id="IPR046945">
    <property type="entry name" value="RHMD-like"/>
</dbReference>
<dbReference type="InterPro" id="IPR029017">
    <property type="entry name" value="Enolase-like_N"/>
</dbReference>
<dbReference type="InterPro" id="IPR013341">
    <property type="entry name" value="Mandelate_racemase_N_dom"/>
</dbReference>
<dbReference type="InterPro" id="IPR029065">
    <property type="entry name" value="Enolase_C-like"/>
</dbReference>
<evidence type="ECO:0000256" key="1">
    <source>
        <dbReference type="ARBA" id="ARBA00001946"/>
    </source>
</evidence>
<dbReference type="InterPro" id="IPR036849">
    <property type="entry name" value="Enolase-like_C_sf"/>
</dbReference>
<evidence type="ECO:0000256" key="3">
    <source>
        <dbReference type="ARBA" id="ARBA00022842"/>
    </source>
</evidence>
<dbReference type="Gene3D" id="3.30.390.10">
    <property type="entry name" value="Enolase-like, N-terminal domain"/>
    <property type="match status" value="1"/>
</dbReference>
<dbReference type="PANTHER" id="PTHR13794">
    <property type="entry name" value="ENOLASE SUPERFAMILY, MANDELATE RACEMASE"/>
    <property type="match status" value="1"/>
</dbReference>
<feature type="domain" description="Mandelate racemase/muconate lactonizing enzyme C-terminal" evidence="4">
    <location>
        <begin position="147"/>
        <end position="244"/>
    </location>
</feature>
<dbReference type="EMBL" id="CAEZYD010000008">
    <property type="protein sequence ID" value="CAB4709561.1"/>
    <property type="molecule type" value="Genomic_DNA"/>
</dbReference>
<organism evidence="5">
    <name type="scientific">freshwater metagenome</name>
    <dbReference type="NCBI Taxonomy" id="449393"/>
    <lineage>
        <taxon>unclassified sequences</taxon>
        <taxon>metagenomes</taxon>
        <taxon>ecological metagenomes</taxon>
    </lineage>
</organism>